<organism evidence="1 2">
    <name type="scientific">Streptomyces virginiae</name>
    <name type="common">Streptomyces cinnamonensis</name>
    <dbReference type="NCBI Taxonomy" id="1961"/>
    <lineage>
        <taxon>Bacteria</taxon>
        <taxon>Bacillati</taxon>
        <taxon>Actinomycetota</taxon>
        <taxon>Actinomycetes</taxon>
        <taxon>Kitasatosporales</taxon>
        <taxon>Streptomycetaceae</taxon>
        <taxon>Streptomyces</taxon>
    </lineage>
</organism>
<protein>
    <recommendedName>
        <fullName evidence="3">Lipoprotein</fullName>
    </recommendedName>
</protein>
<dbReference type="GeneID" id="86952507"/>
<sequence>MNLNDRSDSASSRGAAPKLRSGRRRAIFLSTVAVVLLAGATLSCSSQDSSQDVAPSPTWTSQVNPATEAFRKYLAKDKANEDLTDLFIHVVDAPDGQPVAARILTGLNRDSAGTEIDKAKAERIARAFADWHAADFKDHGTVRVSGQIGKALATLEW</sequence>
<evidence type="ECO:0008006" key="3">
    <source>
        <dbReference type="Google" id="ProtNLM"/>
    </source>
</evidence>
<accession>A0ABQ3NMP1</accession>
<evidence type="ECO:0000313" key="1">
    <source>
        <dbReference type="EMBL" id="GHI14043.1"/>
    </source>
</evidence>
<name>A0ABQ3NMP1_STRVG</name>
<gene>
    <name evidence="1" type="ORF">Scinn_35060</name>
</gene>
<dbReference type="EMBL" id="BNDV01000008">
    <property type="protein sequence ID" value="GHI14043.1"/>
    <property type="molecule type" value="Genomic_DNA"/>
</dbReference>
<dbReference type="RefSeq" id="WP_191870021.1">
    <property type="nucleotide sequence ID" value="NZ_BMRU01000052.1"/>
</dbReference>
<reference evidence="2" key="1">
    <citation type="submission" date="2020-09" db="EMBL/GenBank/DDBJ databases">
        <title>Whole genome shotgun sequence of Streptomyces cinnamonensis NBRC 15873.</title>
        <authorList>
            <person name="Komaki H."/>
            <person name="Tamura T."/>
        </authorList>
    </citation>
    <scope>NUCLEOTIDE SEQUENCE [LARGE SCALE GENOMIC DNA]</scope>
    <source>
        <strain evidence="2">NBRC 15873</strain>
    </source>
</reference>
<keyword evidence="2" id="KW-1185">Reference proteome</keyword>
<comment type="caution">
    <text evidence="1">The sequence shown here is derived from an EMBL/GenBank/DDBJ whole genome shotgun (WGS) entry which is preliminary data.</text>
</comment>
<dbReference type="Proteomes" id="UP000660554">
    <property type="component" value="Unassembled WGS sequence"/>
</dbReference>
<proteinExistence type="predicted"/>
<evidence type="ECO:0000313" key="2">
    <source>
        <dbReference type="Proteomes" id="UP000660554"/>
    </source>
</evidence>